<evidence type="ECO:0000259" key="5">
    <source>
        <dbReference type="Pfam" id="PF01420"/>
    </source>
</evidence>
<keyword evidence="6" id="KW-0378">Hydrolase</keyword>
<organism evidence="6 7">
    <name type="scientific">Sorangium cellulosum</name>
    <name type="common">Polyangium cellulosum</name>
    <dbReference type="NCBI Taxonomy" id="56"/>
    <lineage>
        <taxon>Bacteria</taxon>
        <taxon>Pseudomonadati</taxon>
        <taxon>Myxococcota</taxon>
        <taxon>Polyangia</taxon>
        <taxon>Polyangiales</taxon>
        <taxon>Polyangiaceae</taxon>
        <taxon>Sorangium</taxon>
    </lineage>
</organism>
<dbReference type="GO" id="GO:0003677">
    <property type="term" value="F:DNA binding"/>
    <property type="evidence" value="ECO:0007669"/>
    <property type="project" value="UniProtKB-KW"/>
</dbReference>
<sequence>MSGRLRLPEAWAETTLASLCAHRTGSSKLIKGRLHAERRPGRYQAFSASGPDVWCDRWEHEGEAIVVSAVGTRCGKAFKARGRWSAIANTHVVWPDGRAIDLDYLFLHLNDEGFWVKGGSAQPFVKVRETFERPFALPPLPEQRRIVAKVEALLAEVDAAKARLARASLVLRRLRQAVLSAACSGRLTEDLRAPPPSLAAAAAPPSAELAEPLLRAWPPAPLTASDGGGARPLPASWALCPFGALVDNHDGKRVPLNSTVRERRRGPYPYYGASGIIDSIDGYRFDGDYLLVAEDGANLLSRSTAVAFAASGRFWVNNHAHVLQPKPGVVLGYLELLLNSLDLQHHVTGSAQPKLTQAALNAIPAPLPPTEEQAEIVRRARALFALAGAIEERVTAAAARADRLPQAILARAFSGELVPTEAELARAEGRGYEPADALLRRVHAEQAGCGASGRGGGGPGLA</sequence>
<dbReference type="PANTHER" id="PTHR43140">
    <property type="entry name" value="TYPE-1 RESTRICTION ENZYME ECOKI SPECIFICITY PROTEIN"/>
    <property type="match status" value="1"/>
</dbReference>
<gene>
    <name evidence="6" type="ORF">BE21_05490</name>
</gene>
<dbReference type="AlphaFoldDB" id="A0A150TBZ0"/>
<dbReference type="SUPFAM" id="SSF116734">
    <property type="entry name" value="DNA methylase specificity domain"/>
    <property type="match status" value="2"/>
</dbReference>
<keyword evidence="3" id="KW-0238">DNA-binding</keyword>
<dbReference type="InterPro" id="IPR000055">
    <property type="entry name" value="Restrct_endonuc_typeI_TRD"/>
</dbReference>
<comment type="caution">
    <text evidence="6">The sequence shown here is derived from an EMBL/GenBank/DDBJ whole genome shotgun (WGS) entry which is preliminary data.</text>
</comment>
<feature type="coiled-coil region" evidence="4">
    <location>
        <begin position="150"/>
        <end position="177"/>
    </location>
</feature>
<dbReference type="InterPro" id="IPR044946">
    <property type="entry name" value="Restrct_endonuc_typeI_TRD_sf"/>
</dbReference>
<feature type="domain" description="Type I restriction modification DNA specificity" evidence="5">
    <location>
        <begin position="252"/>
        <end position="392"/>
    </location>
</feature>
<evidence type="ECO:0000256" key="2">
    <source>
        <dbReference type="ARBA" id="ARBA00022747"/>
    </source>
</evidence>
<evidence type="ECO:0000256" key="3">
    <source>
        <dbReference type="ARBA" id="ARBA00023125"/>
    </source>
</evidence>
<proteinExistence type="inferred from homology"/>
<protein>
    <submittedName>
        <fullName evidence="6">Type I restriction endonuclease subunit S</fullName>
    </submittedName>
</protein>
<keyword evidence="6" id="KW-0255">Endonuclease</keyword>
<evidence type="ECO:0000256" key="1">
    <source>
        <dbReference type="ARBA" id="ARBA00010923"/>
    </source>
</evidence>
<reference evidence="6 7" key="1">
    <citation type="submission" date="2014-02" db="EMBL/GenBank/DDBJ databases">
        <title>The small core and large imbalanced accessory genome model reveals a collaborative survival strategy of Sorangium cellulosum strains in nature.</title>
        <authorList>
            <person name="Han K."/>
            <person name="Peng R."/>
            <person name="Blom J."/>
            <person name="Li Y.-Z."/>
        </authorList>
    </citation>
    <scope>NUCLEOTIDE SEQUENCE [LARGE SCALE GENOMIC DNA]</scope>
    <source>
        <strain evidence="6 7">So0007-03</strain>
    </source>
</reference>
<dbReference type="GO" id="GO:0009307">
    <property type="term" value="P:DNA restriction-modification system"/>
    <property type="evidence" value="ECO:0007669"/>
    <property type="project" value="UniProtKB-KW"/>
</dbReference>
<dbReference type="Proteomes" id="UP000075502">
    <property type="component" value="Unassembled WGS sequence"/>
</dbReference>
<comment type="similarity">
    <text evidence="1">Belongs to the type-I restriction system S methylase family.</text>
</comment>
<dbReference type="InterPro" id="IPR051212">
    <property type="entry name" value="Type-I_RE_S_subunit"/>
</dbReference>
<keyword evidence="4" id="KW-0175">Coiled coil</keyword>
<keyword evidence="2" id="KW-0680">Restriction system</keyword>
<keyword evidence="6" id="KW-0540">Nuclease</keyword>
<dbReference type="GO" id="GO:0004519">
    <property type="term" value="F:endonuclease activity"/>
    <property type="evidence" value="ECO:0007669"/>
    <property type="project" value="UniProtKB-KW"/>
</dbReference>
<dbReference type="EMBL" id="JEME01003142">
    <property type="protein sequence ID" value="KYG02223.1"/>
    <property type="molecule type" value="Genomic_DNA"/>
</dbReference>
<dbReference type="Gene3D" id="3.90.220.20">
    <property type="entry name" value="DNA methylase specificity domains"/>
    <property type="match status" value="2"/>
</dbReference>
<accession>A0A150TBZ0</accession>
<evidence type="ECO:0000313" key="6">
    <source>
        <dbReference type="EMBL" id="KYG02223.1"/>
    </source>
</evidence>
<dbReference type="CDD" id="cd17262">
    <property type="entry name" value="RMtype1_S_Aco12261I-TRD2-CR2"/>
    <property type="match status" value="1"/>
</dbReference>
<dbReference type="PANTHER" id="PTHR43140:SF1">
    <property type="entry name" value="TYPE I RESTRICTION ENZYME ECOKI SPECIFICITY SUBUNIT"/>
    <property type="match status" value="1"/>
</dbReference>
<evidence type="ECO:0000313" key="7">
    <source>
        <dbReference type="Proteomes" id="UP000075502"/>
    </source>
</evidence>
<dbReference type="Pfam" id="PF01420">
    <property type="entry name" value="Methylase_S"/>
    <property type="match status" value="1"/>
</dbReference>
<name>A0A150TBZ0_SORCE</name>
<evidence type="ECO:0000256" key="4">
    <source>
        <dbReference type="SAM" id="Coils"/>
    </source>
</evidence>